<name>A0A6M3LXG6_9ZZZZ</name>
<gene>
    <name evidence="1" type="ORF">MM171A00707_0010</name>
</gene>
<reference evidence="1" key="1">
    <citation type="submission" date="2020-03" db="EMBL/GenBank/DDBJ databases">
        <title>The deep terrestrial virosphere.</title>
        <authorList>
            <person name="Holmfeldt K."/>
            <person name="Nilsson E."/>
            <person name="Simone D."/>
            <person name="Lopez-Fernandez M."/>
            <person name="Wu X."/>
            <person name="de Brujin I."/>
            <person name="Lundin D."/>
            <person name="Andersson A."/>
            <person name="Bertilsson S."/>
            <person name="Dopson M."/>
        </authorList>
    </citation>
    <scope>NUCLEOTIDE SEQUENCE</scope>
    <source>
        <strain evidence="1">MM171A00707</strain>
    </source>
</reference>
<organism evidence="1">
    <name type="scientific">viral metagenome</name>
    <dbReference type="NCBI Taxonomy" id="1070528"/>
    <lineage>
        <taxon>unclassified sequences</taxon>
        <taxon>metagenomes</taxon>
        <taxon>organismal metagenomes</taxon>
    </lineage>
</organism>
<accession>A0A6M3LXG6</accession>
<evidence type="ECO:0000313" key="1">
    <source>
        <dbReference type="EMBL" id="QJB00077.1"/>
    </source>
</evidence>
<dbReference type="AlphaFoldDB" id="A0A6M3LXG6"/>
<sequence length="147" mass="15677">MLGINKTEYGGQIVGKGLSRVFELADNVVQIGPGGAPHEKVSTWLNLGFGLLAPELAIKFFPAKRELMEAAGGNAFSNIVDYTEDYIDQLVGPTKISKASSSQPGSGPVRDTRNYQVNKGYVQNMANAGQQGVSIKAPMKNGGRYTV</sequence>
<dbReference type="EMBL" id="MT143680">
    <property type="protein sequence ID" value="QJB00077.1"/>
    <property type="molecule type" value="Genomic_DNA"/>
</dbReference>
<proteinExistence type="predicted"/>
<protein>
    <submittedName>
        <fullName evidence="1">Uncharacterized protein</fullName>
    </submittedName>
</protein>